<evidence type="ECO:0008006" key="5">
    <source>
        <dbReference type="Google" id="ProtNLM"/>
    </source>
</evidence>
<feature type="region of interest" description="Disordered" evidence="1">
    <location>
        <begin position="40"/>
        <end position="85"/>
    </location>
</feature>
<dbReference type="EMBL" id="LDJK01000005">
    <property type="protein sequence ID" value="KRG77114.1"/>
    <property type="molecule type" value="Genomic_DNA"/>
</dbReference>
<feature type="compositionally biased region" description="Low complexity" evidence="1">
    <location>
        <begin position="40"/>
        <end position="60"/>
    </location>
</feature>
<accession>A0A0R0DFR4</accession>
<feature type="compositionally biased region" description="Basic and acidic residues" evidence="1">
    <location>
        <begin position="69"/>
        <end position="79"/>
    </location>
</feature>
<feature type="chain" id="PRO_5006395618" description="Lipoprotein" evidence="2">
    <location>
        <begin position="39"/>
        <end position="126"/>
    </location>
</feature>
<feature type="signal peptide" evidence="2">
    <location>
        <begin position="1"/>
        <end position="38"/>
    </location>
</feature>
<keyword evidence="2" id="KW-0732">Signal</keyword>
<evidence type="ECO:0000256" key="2">
    <source>
        <dbReference type="SAM" id="SignalP"/>
    </source>
</evidence>
<comment type="caution">
    <text evidence="3">The sequence shown here is derived from an EMBL/GenBank/DDBJ whole genome shotgun (WGS) entry which is preliminary data.</text>
</comment>
<dbReference type="RefSeq" id="WP_057506963.1">
    <property type="nucleotide sequence ID" value="NZ_LDJK01000005.1"/>
</dbReference>
<evidence type="ECO:0000313" key="4">
    <source>
        <dbReference type="Proteomes" id="UP000051386"/>
    </source>
</evidence>
<reference evidence="3 4" key="1">
    <citation type="submission" date="2015-05" db="EMBL/GenBank/DDBJ databases">
        <title>Genome sequencing and analysis of members of genus Stenotrophomonas.</title>
        <authorList>
            <person name="Patil P.P."/>
            <person name="Midha S."/>
            <person name="Patil P.B."/>
        </authorList>
    </citation>
    <scope>NUCLEOTIDE SEQUENCE [LARGE SCALE GENOMIC DNA]</scope>
    <source>
        <strain evidence="3 4">DSM 21508</strain>
    </source>
</reference>
<proteinExistence type="predicted"/>
<dbReference type="Proteomes" id="UP000051386">
    <property type="component" value="Unassembled WGS sequence"/>
</dbReference>
<protein>
    <recommendedName>
        <fullName evidence="5">Lipoprotein</fullName>
    </recommendedName>
</protein>
<gene>
    <name evidence="3" type="ORF">ABB28_01705</name>
</gene>
<name>A0A0R0DFR4_9GAMM</name>
<keyword evidence="4" id="KW-1185">Reference proteome</keyword>
<evidence type="ECO:0000256" key="1">
    <source>
        <dbReference type="SAM" id="MobiDB-lite"/>
    </source>
</evidence>
<sequence length="126" mass="13059">MLFSPDTALQRRAPTHHLLHIAGSAAALCLMTACTAQAPAPAAPVAADPAPVAADGGHPADTAAPAPERPMDEVPREEATASGERSYRFSNGCVVVVEAKRAVVKQEGPQCQSHHRDIALLYASGD</sequence>
<evidence type="ECO:0000313" key="3">
    <source>
        <dbReference type="EMBL" id="KRG77114.1"/>
    </source>
</evidence>
<organism evidence="3 4">
    <name type="scientific">Stenotrophomonas chelatiphaga</name>
    <dbReference type="NCBI Taxonomy" id="517011"/>
    <lineage>
        <taxon>Bacteria</taxon>
        <taxon>Pseudomonadati</taxon>
        <taxon>Pseudomonadota</taxon>
        <taxon>Gammaproteobacteria</taxon>
        <taxon>Lysobacterales</taxon>
        <taxon>Lysobacteraceae</taxon>
        <taxon>Stenotrophomonas</taxon>
    </lineage>
</organism>
<dbReference type="PATRIC" id="fig|517011.3.peg.2104"/>
<dbReference type="AlphaFoldDB" id="A0A0R0DFR4"/>